<keyword evidence="5" id="KW-0560">Oxidoreductase</keyword>
<dbReference type="PRINTS" id="PR00463">
    <property type="entry name" value="EP450I"/>
</dbReference>
<evidence type="ECO:0000313" key="6">
    <source>
        <dbReference type="EMBL" id="TVY82369.1"/>
    </source>
</evidence>
<evidence type="ECO:0000256" key="3">
    <source>
        <dbReference type="ARBA" id="ARBA00023004"/>
    </source>
</evidence>
<keyword evidence="7" id="KW-1185">Reference proteome</keyword>
<protein>
    <submittedName>
        <fullName evidence="6">Pisatin demethylase</fullName>
    </submittedName>
</protein>
<dbReference type="PRINTS" id="PR00385">
    <property type="entry name" value="P450"/>
</dbReference>
<comment type="cofactor">
    <cofactor evidence="1 4">
        <name>heme</name>
        <dbReference type="ChEBI" id="CHEBI:30413"/>
    </cofactor>
</comment>
<proteinExistence type="inferred from homology"/>
<dbReference type="Proteomes" id="UP000469558">
    <property type="component" value="Unassembled WGS sequence"/>
</dbReference>
<dbReference type="InterPro" id="IPR036396">
    <property type="entry name" value="Cyt_P450_sf"/>
</dbReference>
<dbReference type="OrthoDB" id="1470350at2759"/>
<gene>
    <name evidence="6" type="primary">PDAT9_1</name>
    <name evidence="6" type="ORF">LSUE1_G004333</name>
</gene>
<evidence type="ECO:0000256" key="5">
    <source>
        <dbReference type="RuleBase" id="RU000461"/>
    </source>
</evidence>
<keyword evidence="2 4" id="KW-0479">Metal-binding</keyword>
<dbReference type="CDD" id="cd11062">
    <property type="entry name" value="CYP58-like"/>
    <property type="match status" value="1"/>
</dbReference>
<evidence type="ECO:0000256" key="4">
    <source>
        <dbReference type="PIRSR" id="PIRSR602401-1"/>
    </source>
</evidence>
<comment type="caution">
    <text evidence="6">The sequence shown here is derived from an EMBL/GenBank/DDBJ whole genome shotgun (WGS) entry which is preliminary data.</text>
</comment>
<accession>A0A8T9C9C7</accession>
<dbReference type="AlphaFoldDB" id="A0A8T9C9C7"/>
<dbReference type="Pfam" id="PF00067">
    <property type="entry name" value="p450"/>
    <property type="match status" value="1"/>
</dbReference>
<dbReference type="InterPro" id="IPR050121">
    <property type="entry name" value="Cytochrome_P450_monoxygenase"/>
</dbReference>
<reference evidence="6 7" key="1">
    <citation type="submission" date="2018-05" db="EMBL/GenBank/DDBJ databases">
        <title>Genome sequencing and assembly of the regulated plant pathogen Lachnellula willkommii and related sister species for the development of diagnostic species identification markers.</title>
        <authorList>
            <person name="Giroux E."/>
            <person name="Bilodeau G."/>
        </authorList>
    </citation>
    <scope>NUCLEOTIDE SEQUENCE [LARGE SCALE GENOMIC DNA]</scope>
    <source>
        <strain evidence="6 7">CBS 268.59</strain>
    </source>
</reference>
<dbReference type="InterPro" id="IPR002401">
    <property type="entry name" value="Cyt_P450_E_grp-I"/>
</dbReference>
<dbReference type="PROSITE" id="PS00086">
    <property type="entry name" value="CYTOCHROME_P450"/>
    <property type="match status" value="1"/>
</dbReference>
<dbReference type="InterPro" id="IPR017972">
    <property type="entry name" value="Cyt_P450_CS"/>
</dbReference>
<evidence type="ECO:0000256" key="1">
    <source>
        <dbReference type="ARBA" id="ARBA00001971"/>
    </source>
</evidence>
<dbReference type="SUPFAM" id="SSF48264">
    <property type="entry name" value="Cytochrome P450"/>
    <property type="match status" value="1"/>
</dbReference>
<dbReference type="GO" id="GO:0020037">
    <property type="term" value="F:heme binding"/>
    <property type="evidence" value="ECO:0007669"/>
    <property type="project" value="InterPro"/>
</dbReference>
<feature type="binding site" description="axial binding residue" evidence="4">
    <location>
        <position position="433"/>
    </location>
    <ligand>
        <name>heme</name>
        <dbReference type="ChEBI" id="CHEBI:30413"/>
    </ligand>
    <ligandPart>
        <name>Fe</name>
        <dbReference type="ChEBI" id="CHEBI:18248"/>
    </ligandPart>
</feature>
<evidence type="ECO:0000256" key="2">
    <source>
        <dbReference type="ARBA" id="ARBA00022723"/>
    </source>
</evidence>
<evidence type="ECO:0000313" key="7">
    <source>
        <dbReference type="Proteomes" id="UP000469558"/>
    </source>
</evidence>
<name>A0A8T9C9C7_9HELO</name>
<dbReference type="GO" id="GO:0005506">
    <property type="term" value="F:iron ion binding"/>
    <property type="evidence" value="ECO:0007669"/>
    <property type="project" value="InterPro"/>
</dbReference>
<keyword evidence="4 5" id="KW-0349">Heme</keyword>
<organism evidence="6 7">
    <name type="scientific">Lachnellula suecica</name>
    <dbReference type="NCBI Taxonomy" id="602035"/>
    <lineage>
        <taxon>Eukaryota</taxon>
        <taxon>Fungi</taxon>
        <taxon>Dikarya</taxon>
        <taxon>Ascomycota</taxon>
        <taxon>Pezizomycotina</taxon>
        <taxon>Leotiomycetes</taxon>
        <taxon>Helotiales</taxon>
        <taxon>Lachnaceae</taxon>
        <taxon>Lachnellula</taxon>
    </lineage>
</organism>
<dbReference type="Gene3D" id="1.10.630.10">
    <property type="entry name" value="Cytochrome P450"/>
    <property type="match status" value="1"/>
</dbReference>
<dbReference type="EMBL" id="QGMK01000328">
    <property type="protein sequence ID" value="TVY82369.1"/>
    <property type="molecule type" value="Genomic_DNA"/>
</dbReference>
<keyword evidence="5" id="KW-0503">Monooxygenase</keyword>
<comment type="similarity">
    <text evidence="5">Belongs to the cytochrome P450 family.</text>
</comment>
<dbReference type="PANTHER" id="PTHR24305">
    <property type="entry name" value="CYTOCHROME P450"/>
    <property type="match status" value="1"/>
</dbReference>
<dbReference type="PANTHER" id="PTHR24305:SF156">
    <property type="entry name" value="P450, PUTATIVE (EUROFUNG)-RELATED"/>
    <property type="match status" value="1"/>
</dbReference>
<dbReference type="GO" id="GO:0004497">
    <property type="term" value="F:monooxygenase activity"/>
    <property type="evidence" value="ECO:0007669"/>
    <property type="project" value="UniProtKB-KW"/>
</dbReference>
<sequence length="492" mass="54644">MGVIDTLLSVTLTRPLATLFGLSSGLILAHCVYRLYLHPLSHIPGPILAKLTSLWLWYHSYIGDEASVIHAQHAKYGPLLRVSPNEVDISDHEAIPAIYVIKGGFLKADCYSNFDIDGHKTIFSTTDVDYRAPRAKAVVPLFSTKNIRENETALYGCVDRMVERMKSEKQARGVVDVLNLSRSLAVDAVSTHLFQENYNGTSEKSSKLSASAFVDAFVAVGRFFYLPNWMFTWLEWGLEKCMPDEHTNASMAAVDRFVDDLVEKTPTRGALNYPGRLMELGFLERSEVKVQCKDLIFAGTDSTGMNLATLCRQLALHPDKHEALRAELLANEQAGTQKQEIQTLPYLSAVVKEGLRISMANPTRLPHVVPAGGWTFRGTHFPAGTLVGCSAYELHFNSTIFPNPLSFEPERWLDATPEAQRSFFAFGAGSRSCIAKNLATTELYMATARLTLSNVLKGARVGQQEVEIYEWFNSSVKGEKIELIWDGPVESS</sequence>
<dbReference type="GO" id="GO:0016705">
    <property type="term" value="F:oxidoreductase activity, acting on paired donors, with incorporation or reduction of molecular oxygen"/>
    <property type="evidence" value="ECO:0007669"/>
    <property type="project" value="InterPro"/>
</dbReference>
<keyword evidence="3 4" id="KW-0408">Iron</keyword>
<dbReference type="InterPro" id="IPR001128">
    <property type="entry name" value="Cyt_P450"/>
</dbReference>